<dbReference type="Pfam" id="PF13302">
    <property type="entry name" value="Acetyltransf_3"/>
    <property type="match status" value="1"/>
</dbReference>
<reference evidence="2 3" key="1">
    <citation type="submission" date="2018-11" db="EMBL/GenBank/DDBJ databases">
        <authorList>
            <person name="Criscuolo A."/>
        </authorList>
    </citation>
    <scope>NUCLEOTIDE SEQUENCE [LARGE SCALE GENOMIC DNA]</scope>
    <source>
        <strain evidence="2">ACIP111625</strain>
    </source>
</reference>
<dbReference type="Gene3D" id="3.40.630.30">
    <property type="match status" value="1"/>
</dbReference>
<evidence type="ECO:0000313" key="2">
    <source>
        <dbReference type="EMBL" id="VDC22296.1"/>
    </source>
</evidence>
<dbReference type="SUPFAM" id="SSF55729">
    <property type="entry name" value="Acyl-CoA N-acyltransferases (Nat)"/>
    <property type="match status" value="1"/>
</dbReference>
<feature type="domain" description="N-acetyltransferase" evidence="1">
    <location>
        <begin position="14"/>
        <end position="169"/>
    </location>
</feature>
<dbReference type="EMBL" id="UXAW01000037">
    <property type="protein sequence ID" value="VDC22296.1"/>
    <property type="molecule type" value="Genomic_DNA"/>
</dbReference>
<dbReference type="GO" id="GO:0016747">
    <property type="term" value="F:acyltransferase activity, transferring groups other than amino-acyl groups"/>
    <property type="evidence" value="ECO:0007669"/>
    <property type="project" value="InterPro"/>
</dbReference>
<dbReference type="AlphaFoldDB" id="A0A3P5WV10"/>
<dbReference type="PROSITE" id="PS51186">
    <property type="entry name" value="GNAT"/>
    <property type="match status" value="1"/>
</dbReference>
<dbReference type="PANTHER" id="PTHR43610">
    <property type="entry name" value="BLL6696 PROTEIN"/>
    <property type="match status" value="1"/>
</dbReference>
<proteinExistence type="predicted"/>
<dbReference type="PANTHER" id="PTHR43610:SF1">
    <property type="entry name" value="N-ACETYLTRANSFERASE DOMAIN-CONTAINING PROTEIN"/>
    <property type="match status" value="1"/>
</dbReference>
<dbReference type="InterPro" id="IPR000182">
    <property type="entry name" value="GNAT_dom"/>
</dbReference>
<protein>
    <recommendedName>
        <fullName evidence="1">N-acetyltransferase domain-containing protein</fullName>
    </recommendedName>
</protein>
<dbReference type="OrthoDB" id="9801656at2"/>
<evidence type="ECO:0000313" key="3">
    <source>
        <dbReference type="Proteomes" id="UP000277498"/>
    </source>
</evidence>
<name>A0A3P5WV10_9RHOB</name>
<dbReference type="Proteomes" id="UP000277498">
    <property type="component" value="Unassembled WGS sequence"/>
</dbReference>
<organism evidence="2 3">
    <name type="scientific">Pseudogemmobacter humi</name>
    <dbReference type="NCBI Taxonomy" id="2483812"/>
    <lineage>
        <taxon>Bacteria</taxon>
        <taxon>Pseudomonadati</taxon>
        <taxon>Pseudomonadota</taxon>
        <taxon>Alphaproteobacteria</taxon>
        <taxon>Rhodobacterales</taxon>
        <taxon>Paracoccaceae</taxon>
        <taxon>Pseudogemmobacter</taxon>
    </lineage>
</organism>
<sequence>MPFDFQPVLRSETLLLRPLHADDRAGLRQAASDPLIWAGHPARDRHLPEVFDRYFDLLLASGATLVVSEAQSGRIIGCSRYYVAPDAPDAVSVGFTFLTRDHWGGTTNRELKRLMLGHVFAAGREVWFHIDPTNIRSQKATAKLGARHVHDARLDLGTGEAPWMCFRLTAADWLARAGGDGR</sequence>
<dbReference type="InterPro" id="IPR016181">
    <property type="entry name" value="Acyl_CoA_acyltransferase"/>
</dbReference>
<dbReference type="RefSeq" id="WP_124085130.1">
    <property type="nucleotide sequence ID" value="NZ_UXAW01000037.1"/>
</dbReference>
<keyword evidence="3" id="KW-1185">Reference proteome</keyword>
<gene>
    <name evidence="2" type="ORF">XINFAN_00697</name>
</gene>
<accession>A0A3P5WV10</accession>
<evidence type="ECO:0000259" key="1">
    <source>
        <dbReference type="PROSITE" id="PS51186"/>
    </source>
</evidence>